<dbReference type="EC" id="2.7.13.3" evidence="2"/>
<dbReference type="SMART" id="SM00387">
    <property type="entry name" value="HATPase_c"/>
    <property type="match status" value="1"/>
</dbReference>
<reference evidence="10 11" key="1">
    <citation type="journal article" date="2016" name="Int. J. Syst. Evol. Microbiol.">
        <title>Acidipila dinghuensis sp. nov., an acidobacterium isolated from forest soil.</title>
        <authorList>
            <person name="Jiang Y.W."/>
            <person name="Wang J."/>
            <person name="Chen M.H."/>
            <person name="Lv Y.Y."/>
            <person name="Qiu L.H."/>
        </authorList>
    </citation>
    <scope>NUCLEOTIDE SEQUENCE [LARGE SCALE GENOMIC DNA]</scope>
    <source>
        <strain evidence="10 11">DHOF10</strain>
    </source>
</reference>
<dbReference type="EMBL" id="SDMK01000001">
    <property type="protein sequence ID" value="RXS97720.1"/>
    <property type="molecule type" value="Genomic_DNA"/>
</dbReference>
<dbReference type="PROSITE" id="PS50109">
    <property type="entry name" value="HIS_KIN"/>
    <property type="match status" value="1"/>
</dbReference>
<evidence type="ECO:0000313" key="10">
    <source>
        <dbReference type="EMBL" id="RXS97720.1"/>
    </source>
</evidence>
<evidence type="ECO:0000259" key="9">
    <source>
        <dbReference type="PROSITE" id="PS50109"/>
    </source>
</evidence>
<dbReference type="Gene3D" id="1.10.287.130">
    <property type="match status" value="1"/>
</dbReference>
<dbReference type="InterPro" id="IPR005467">
    <property type="entry name" value="His_kinase_dom"/>
</dbReference>
<name>A0A4Q1SKA4_9BACT</name>
<dbReference type="CDD" id="cd00082">
    <property type="entry name" value="HisKA"/>
    <property type="match status" value="1"/>
</dbReference>
<evidence type="ECO:0000256" key="8">
    <source>
        <dbReference type="ARBA" id="ARBA00023012"/>
    </source>
</evidence>
<evidence type="ECO:0000256" key="3">
    <source>
        <dbReference type="ARBA" id="ARBA00022553"/>
    </source>
</evidence>
<accession>A0A4Q1SKA4</accession>
<dbReference type="Proteomes" id="UP000290253">
    <property type="component" value="Unassembled WGS sequence"/>
</dbReference>
<comment type="caution">
    <text evidence="10">The sequence shown here is derived from an EMBL/GenBank/DDBJ whole genome shotgun (WGS) entry which is preliminary data.</text>
</comment>
<dbReference type="InterPro" id="IPR004358">
    <property type="entry name" value="Sig_transdc_His_kin-like_C"/>
</dbReference>
<keyword evidence="7" id="KW-0067">ATP-binding</keyword>
<evidence type="ECO:0000256" key="5">
    <source>
        <dbReference type="ARBA" id="ARBA00022741"/>
    </source>
</evidence>
<evidence type="ECO:0000256" key="1">
    <source>
        <dbReference type="ARBA" id="ARBA00000085"/>
    </source>
</evidence>
<sequence length="420" mass="46383">MLSAISIPCVVFFTMDSTAVHGLRQSMRRIGLTARIESFDEREELLARLRSHDTDFLLIAEDAMARLDIFTLQEFLGHLSAAAPLSSLVLVEREPDSMDAALSAAHRAVLQGLQRSDSRRLPEYLERAFKLRRDQKMRASVQGEIDRTAEILRANQKLIALGRLTASIVHEINNPLESITNLLYLLEVDPSSEHRQEYLELAQSELSRVVQISRQTLNFSRESAGPVPVHPSELIEEVLTLYGRKIADKQLQVEREFETAETVKVLPGEMRQVFSNLIANSIEATAPGGRLRLRLRSARNWADQGVQGLRISVADTGSGMPAEVRSRIGEPFFTTKGAQGTGLGLWVSRSILHRYGGGLQLRSSVSGAHHGTVFSVFLPTNMRPQAVVASRAASVASTPQQTLLSLSDFDPTVSRAVNKG</sequence>
<keyword evidence="5" id="KW-0547">Nucleotide-binding</keyword>
<protein>
    <recommendedName>
        <fullName evidence="2">histidine kinase</fullName>
        <ecNumber evidence="2">2.7.13.3</ecNumber>
    </recommendedName>
</protein>
<evidence type="ECO:0000256" key="6">
    <source>
        <dbReference type="ARBA" id="ARBA00022777"/>
    </source>
</evidence>
<feature type="domain" description="Histidine kinase" evidence="9">
    <location>
        <begin position="167"/>
        <end position="382"/>
    </location>
</feature>
<keyword evidence="8" id="KW-0902">Two-component regulatory system</keyword>
<dbReference type="InterPro" id="IPR003661">
    <property type="entry name" value="HisK_dim/P_dom"/>
</dbReference>
<proteinExistence type="predicted"/>
<dbReference type="SUPFAM" id="SSF47384">
    <property type="entry name" value="Homodimeric domain of signal transducing histidine kinase"/>
    <property type="match status" value="1"/>
</dbReference>
<dbReference type="PANTHER" id="PTHR43065">
    <property type="entry name" value="SENSOR HISTIDINE KINASE"/>
    <property type="match status" value="1"/>
</dbReference>
<dbReference type="Pfam" id="PF02518">
    <property type="entry name" value="HATPase_c"/>
    <property type="match status" value="1"/>
</dbReference>
<evidence type="ECO:0000313" key="11">
    <source>
        <dbReference type="Proteomes" id="UP000290253"/>
    </source>
</evidence>
<evidence type="ECO:0000256" key="7">
    <source>
        <dbReference type="ARBA" id="ARBA00022840"/>
    </source>
</evidence>
<dbReference type="OrthoDB" id="110541at2"/>
<dbReference type="AlphaFoldDB" id="A0A4Q1SKA4"/>
<dbReference type="InterPro" id="IPR036097">
    <property type="entry name" value="HisK_dim/P_sf"/>
</dbReference>
<dbReference type="SUPFAM" id="SSF55874">
    <property type="entry name" value="ATPase domain of HSP90 chaperone/DNA topoisomerase II/histidine kinase"/>
    <property type="match status" value="1"/>
</dbReference>
<dbReference type="RefSeq" id="WP_129207499.1">
    <property type="nucleotide sequence ID" value="NZ_BMGU01000001.1"/>
</dbReference>
<keyword evidence="6 10" id="KW-0418">Kinase</keyword>
<dbReference type="PRINTS" id="PR00344">
    <property type="entry name" value="BCTRLSENSOR"/>
</dbReference>
<dbReference type="InterPro" id="IPR003594">
    <property type="entry name" value="HATPase_dom"/>
</dbReference>
<evidence type="ECO:0000256" key="2">
    <source>
        <dbReference type="ARBA" id="ARBA00012438"/>
    </source>
</evidence>
<dbReference type="Pfam" id="PF00512">
    <property type="entry name" value="HisKA"/>
    <property type="match status" value="1"/>
</dbReference>
<gene>
    <name evidence="10" type="ORF">ESZ00_07575</name>
</gene>
<keyword evidence="3" id="KW-0597">Phosphoprotein</keyword>
<keyword evidence="4" id="KW-0808">Transferase</keyword>
<organism evidence="10 11">
    <name type="scientific">Silvibacterium dinghuense</name>
    <dbReference type="NCBI Taxonomy" id="1560006"/>
    <lineage>
        <taxon>Bacteria</taxon>
        <taxon>Pseudomonadati</taxon>
        <taxon>Acidobacteriota</taxon>
        <taxon>Terriglobia</taxon>
        <taxon>Terriglobales</taxon>
        <taxon>Acidobacteriaceae</taxon>
        <taxon>Silvibacterium</taxon>
    </lineage>
</organism>
<dbReference type="GO" id="GO:0000155">
    <property type="term" value="F:phosphorelay sensor kinase activity"/>
    <property type="evidence" value="ECO:0007669"/>
    <property type="project" value="InterPro"/>
</dbReference>
<keyword evidence="11" id="KW-1185">Reference proteome</keyword>
<comment type="catalytic activity">
    <reaction evidence="1">
        <text>ATP + protein L-histidine = ADP + protein N-phospho-L-histidine.</text>
        <dbReference type="EC" id="2.7.13.3"/>
    </reaction>
</comment>
<dbReference type="Gene3D" id="3.30.565.10">
    <property type="entry name" value="Histidine kinase-like ATPase, C-terminal domain"/>
    <property type="match status" value="1"/>
</dbReference>
<evidence type="ECO:0000256" key="4">
    <source>
        <dbReference type="ARBA" id="ARBA00022679"/>
    </source>
</evidence>
<dbReference type="PANTHER" id="PTHR43065:SF10">
    <property type="entry name" value="PEROXIDE STRESS-ACTIVATED HISTIDINE KINASE MAK3"/>
    <property type="match status" value="1"/>
</dbReference>
<dbReference type="InterPro" id="IPR036890">
    <property type="entry name" value="HATPase_C_sf"/>
</dbReference>
<dbReference type="SMART" id="SM00388">
    <property type="entry name" value="HisKA"/>
    <property type="match status" value="1"/>
</dbReference>
<dbReference type="GO" id="GO:0005524">
    <property type="term" value="F:ATP binding"/>
    <property type="evidence" value="ECO:0007669"/>
    <property type="project" value="UniProtKB-KW"/>
</dbReference>